<proteinExistence type="inferred from homology"/>
<evidence type="ECO:0000256" key="3">
    <source>
        <dbReference type="ARBA" id="ARBA00022576"/>
    </source>
</evidence>
<evidence type="ECO:0000313" key="8">
    <source>
        <dbReference type="EMBL" id="PKQ77446.1"/>
    </source>
</evidence>
<reference evidence="8 9" key="1">
    <citation type="journal article" date="2017" name="Front. Microbiol.">
        <title>Strong Genomic and Phenotypic Heterogeneity in the Aeromonas sobria Species Complex.</title>
        <authorList>
            <person name="Gauthier J."/>
            <person name="Vincent A.T."/>
            <person name="Charette S.J."/>
            <person name="Derome N."/>
        </authorList>
    </citation>
    <scope>NUCLEOTIDE SEQUENCE [LARGE SCALE GENOMIC DNA]</scope>
    <source>
        <strain evidence="8 9">TM18</strain>
    </source>
</reference>
<dbReference type="EC" id="2.6.1.-" evidence="6"/>
<feature type="domain" description="Aminotransferase class I/classII large" evidence="7">
    <location>
        <begin position="18"/>
        <end position="391"/>
    </location>
</feature>
<dbReference type="SUPFAM" id="SSF53383">
    <property type="entry name" value="PLP-dependent transferases"/>
    <property type="match status" value="1"/>
</dbReference>
<dbReference type="InterPro" id="IPR015421">
    <property type="entry name" value="PyrdxlP-dep_Trfase_major"/>
</dbReference>
<dbReference type="AlphaFoldDB" id="A0A2N3IXL0"/>
<dbReference type="PROSITE" id="PS00105">
    <property type="entry name" value="AA_TRANSFER_CLASS_1"/>
    <property type="match status" value="1"/>
</dbReference>
<keyword evidence="3 6" id="KW-0032">Aminotransferase</keyword>
<dbReference type="InterPro" id="IPR015424">
    <property type="entry name" value="PyrdxlP-dep_Trfase"/>
</dbReference>
<dbReference type="Proteomes" id="UP000233467">
    <property type="component" value="Unassembled WGS sequence"/>
</dbReference>
<dbReference type="EMBL" id="NQMM01000032">
    <property type="protein sequence ID" value="PKQ77446.1"/>
    <property type="molecule type" value="Genomic_DNA"/>
</dbReference>
<keyword evidence="9" id="KW-1185">Reference proteome</keyword>
<evidence type="ECO:0000256" key="6">
    <source>
        <dbReference type="RuleBase" id="RU000481"/>
    </source>
</evidence>
<keyword evidence="5" id="KW-0663">Pyridoxal phosphate</keyword>
<dbReference type="InterPro" id="IPR050596">
    <property type="entry name" value="AspAT/PAT-like"/>
</dbReference>
<organism evidence="8 9">
    <name type="scientific">Aeromonas sobria</name>
    <dbReference type="NCBI Taxonomy" id="646"/>
    <lineage>
        <taxon>Bacteria</taxon>
        <taxon>Pseudomonadati</taxon>
        <taxon>Pseudomonadota</taxon>
        <taxon>Gammaproteobacteria</taxon>
        <taxon>Aeromonadales</taxon>
        <taxon>Aeromonadaceae</taxon>
        <taxon>Aeromonas</taxon>
    </lineage>
</organism>
<dbReference type="Gene3D" id="3.90.1150.10">
    <property type="entry name" value="Aspartate Aminotransferase, domain 1"/>
    <property type="match status" value="1"/>
</dbReference>
<accession>A0A2N3IXL0</accession>
<evidence type="ECO:0000313" key="9">
    <source>
        <dbReference type="Proteomes" id="UP000233467"/>
    </source>
</evidence>
<dbReference type="PANTHER" id="PTHR46383">
    <property type="entry name" value="ASPARTATE AMINOTRANSFERASE"/>
    <property type="match status" value="1"/>
</dbReference>
<evidence type="ECO:0000256" key="2">
    <source>
        <dbReference type="ARBA" id="ARBA00007441"/>
    </source>
</evidence>
<protein>
    <recommendedName>
        <fullName evidence="6">Aminotransferase</fullName>
        <ecNumber evidence="6">2.6.1.-</ecNumber>
    </recommendedName>
</protein>
<evidence type="ECO:0000256" key="1">
    <source>
        <dbReference type="ARBA" id="ARBA00001933"/>
    </source>
</evidence>
<dbReference type="Pfam" id="PF00155">
    <property type="entry name" value="Aminotran_1_2"/>
    <property type="match status" value="1"/>
</dbReference>
<evidence type="ECO:0000256" key="4">
    <source>
        <dbReference type="ARBA" id="ARBA00022679"/>
    </source>
</evidence>
<comment type="caution">
    <text evidence="8">The sequence shown here is derived from an EMBL/GenBank/DDBJ whole genome shotgun (WGS) entry which is preliminary data.</text>
</comment>
<evidence type="ECO:0000259" key="7">
    <source>
        <dbReference type="Pfam" id="PF00155"/>
    </source>
</evidence>
<keyword evidence="4 6" id="KW-0808">Transferase</keyword>
<dbReference type="InterPro" id="IPR015422">
    <property type="entry name" value="PyrdxlP-dep_Trfase_small"/>
</dbReference>
<name>A0A2N3IXL0_AERSO</name>
<gene>
    <name evidence="8" type="ORF">CJP16_12355</name>
</gene>
<comment type="similarity">
    <text evidence="2 6">Belongs to the class-I pyridoxal-phosphate-dependent aminotransferase family.</text>
</comment>
<dbReference type="Gene3D" id="3.40.640.10">
    <property type="entry name" value="Type I PLP-dependent aspartate aminotransferase-like (Major domain)"/>
    <property type="match status" value="1"/>
</dbReference>
<dbReference type="CDD" id="cd00609">
    <property type="entry name" value="AAT_like"/>
    <property type="match status" value="1"/>
</dbReference>
<sequence>MAIYTSKAIANKAANMPDVINLSFGEPEFGPPTFLKALIEKEGLSWDAFMLSVKGYEQPRGSLELRRSIAKWYQQRYGLTIDPEQEIMVTHGGVEAINLAIQCTTQEHQGVIVSHPSYMLYERVVTALNRKPIALSRPLGDAEYCLALEAQRQESQLQKAGVMIINSPENPSGYMLNAEDWNAVADFTQRHGIWLIHDEVYDVMAYSETHKPAMKHPSLKDNTIIINSFSKKFGIPGLRIGWMIADKRVIDMAAKLHDYFYLGVNKQYEHIAHLILSEPRIDVWLNEIVATLQTRLERAISILNSSLGYQWTRQPRGAMFLFPEVSGVYARIPEKWQDSSRTLGECVAEYFLHEKGVAVVPGHVYGDNSANHIRMVLCTTDEVFDQALKRLSH</sequence>
<dbReference type="GO" id="GO:0008483">
    <property type="term" value="F:transaminase activity"/>
    <property type="evidence" value="ECO:0007669"/>
    <property type="project" value="UniProtKB-KW"/>
</dbReference>
<dbReference type="GO" id="GO:0006520">
    <property type="term" value="P:amino acid metabolic process"/>
    <property type="evidence" value="ECO:0007669"/>
    <property type="project" value="InterPro"/>
</dbReference>
<dbReference type="PANTHER" id="PTHR46383:SF1">
    <property type="entry name" value="ASPARTATE AMINOTRANSFERASE"/>
    <property type="match status" value="1"/>
</dbReference>
<dbReference type="InterPro" id="IPR004839">
    <property type="entry name" value="Aminotransferase_I/II_large"/>
</dbReference>
<dbReference type="GO" id="GO:0030170">
    <property type="term" value="F:pyridoxal phosphate binding"/>
    <property type="evidence" value="ECO:0007669"/>
    <property type="project" value="InterPro"/>
</dbReference>
<evidence type="ECO:0000256" key="5">
    <source>
        <dbReference type="ARBA" id="ARBA00022898"/>
    </source>
</evidence>
<dbReference type="InterPro" id="IPR004838">
    <property type="entry name" value="NHTrfase_class1_PyrdxlP-BS"/>
</dbReference>
<comment type="cofactor">
    <cofactor evidence="1 6">
        <name>pyridoxal 5'-phosphate</name>
        <dbReference type="ChEBI" id="CHEBI:597326"/>
    </cofactor>
</comment>